<evidence type="ECO:0000313" key="5">
    <source>
        <dbReference type="EnsemblMetazoa" id="XP_003725464"/>
    </source>
</evidence>
<dbReference type="PANTHER" id="PTHR48043:SF145">
    <property type="entry name" value="FI06409P-RELATED"/>
    <property type="match status" value="1"/>
</dbReference>
<dbReference type="SUPFAM" id="SSF53756">
    <property type="entry name" value="UDP-Glycosyltransferase/glycogen phosphorylase"/>
    <property type="match status" value="1"/>
</dbReference>
<evidence type="ECO:0000256" key="2">
    <source>
        <dbReference type="ARBA" id="ARBA00022676"/>
    </source>
</evidence>
<name>A0A7M7GGG2_STRPU</name>
<organism evidence="5 6">
    <name type="scientific">Strongylocentrotus purpuratus</name>
    <name type="common">Purple sea urchin</name>
    <dbReference type="NCBI Taxonomy" id="7668"/>
    <lineage>
        <taxon>Eukaryota</taxon>
        <taxon>Metazoa</taxon>
        <taxon>Echinodermata</taxon>
        <taxon>Eleutherozoa</taxon>
        <taxon>Echinozoa</taxon>
        <taxon>Echinoidea</taxon>
        <taxon>Euechinoidea</taxon>
        <taxon>Echinacea</taxon>
        <taxon>Camarodonta</taxon>
        <taxon>Echinidea</taxon>
        <taxon>Strongylocentrotidae</taxon>
        <taxon>Strongylocentrotus</taxon>
    </lineage>
</organism>
<feature type="transmembrane region" description="Helical" evidence="4">
    <location>
        <begin position="6"/>
        <end position="28"/>
    </location>
</feature>
<keyword evidence="2" id="KW-0328">Glycosyltransferase</keyword>
<keyword evidence="3" id="KW-0808">Transferase</keyword>
<dbReference type="PANTHER" id="PTHR48043">
    <property type="entry name" value="EG:EG0003.4 PROTEIN-RELATED"/>
    <property type="match status" value="1"/>
</dbReference>
<proteinExistence type="inferred from homology"/>
<keyword evidence="4" id="KW-0472">Membrane</keyword>
<dbReference type="InterPro" id="IPR002213">
    <property type="entry name" value="UDP_glucos_trans"/>
</dbReference>
<dbReference type="FunFam" id="3.40.50.2000:FF:000050">
    <property type="entry name" value="UDP-glucuronosyltransferase"/>
    <property type="match status" value="1"/>
</dbReference>
<evidence type="ECO:0000256" key="1">
    <source>
        <dbReference type="ARBA" id="ARBA00009995"/>
    </source>
</evidence>
<dbReference type="KEGG" id="spu:100889303"/>
<sequence length="541" mass="60944">MDVQTFCSFIVLFMSIIWPAVSGFNILVSSVYGEGSHFLAGAAVGQGLADKGHNVTVLISRAYEHRAKDPKYSNLSFLIFNHRNRSLQDVRDMFFHANTMAFDSAESQMLELFSLFSESMADDCVGVLHDVDIMKQLKGMDAIIMDPVWLCGIVMGAVIERDLNHSKQIKMISMTPNIPDGAMLQSIGSYFNSAFQPEISTGYTNRMTFLQRVTNIFFTSLTIILSQYIFIPPYQKVARNMGFDQQDLDLNLWTWHKLFDLHLINIHMSSDFPFPLSPNVILIGGGLTVRPPAKLDQELEEFVNSSGDEGVIVFTLGTYFASVTKFQPKFVDMFAEAFRRLPQKVIWQLKELPKKELPPNVKALPWVPQNDLLGHPKLRVIITHGGNNGFQEACSYGVPMVIIHFLGDQYDVAARVEARGMGRSIDKFALSADVIYETLYDVINNPRYAKVAKEVSSIIKNDPMSGKERAAFWVDHVIKYGGDYLRSPATELSFIQFYMLDVLAFLLTVLCIVLLIAFACLRFVISLCYRVVFGSTKSKTD</sequence>
<evidence type="ECO:0008006" key="7">
    <source>
        <dbReference type="Google" id="ProtNLM"/>
    </source>
</evidence>
<dbReference type="AlphaFoldDB" id="A0A7M7GGG2"/>
<reference evidence="5" key="2">
    <citation type="submission" date="2021-01" db="UniProtKB">
        <authorList>
            <consortium name="EnsemblMetazoa"/>
        </authorList>
    </citation>
    <scope>IDENTIFICATION</scope>
</reference>
<evidence type="ECO:0000256" key="3">
    <source>
        <dbReference type="ARBA" id="ARBA00022679"/>
    </source>
</evidence>
<dbReference type="Pfam" id="PF00201">
    <property type="entry name" value="UDPGT"/>
    <property type="match status" value="1"/>
</dbReference>
<dbReference type="RefSeq" id="XP_003725464.2">
    <property type="nucleotide sequence ID" value="XM_003725416.3"/>
</dbReference>
<keyword evidence="4" id="KW-0812">Transmembrane</keyword>
<reference evidence="6" key="1">
    <citation type="submission" date="2015-02" db="EMBL/GenBank/DDBJ databases">
        <title>Genome sequencing for Strongylocentrotus purpuratus.</title>
        <authorList>
            <person name="Murali S."/>
            <person name="Liu Y."/>
            <person name="Vee V."/>
            <person name="English A."/>
            <person name="Wang M."/>
            <person name="Skinner E."/>
            <person name="Han Y."/>
            <person name="Muzny D.M."/>
            <person name="Worley K.C."/>
            <person name="Gibbs R.A."/>
        </authorList>
    </citation>
    <scope>NUCLEOTIDE SEQUENCE</scope>
</reference>
<feature type="transmembrane region" description="Helical" evidence="4">
    <location>
        <begin position="502"/>
        <end position="529"/>
    </location>
</feature>
<evidence type="ECO:0000256" key="4">
    <source>
        <dbReference type="SAM" id="Phobius"/>
    </source>
</evidence>
<protein>
    <recommendedName>
        <fullName evidence="7">Glucuronosyltransferase</fullName>
    </recommendedName>
</protein>
<dbReference type="EnsemblMetazoa" id="XM_003725416">
    <property type="protein sequence ID" value="XP_003725464"/>
    <property type="gene ID" value="LOC100889303"/>
</dbReference>
<keyword evidence="6" id="KW-1185">Reference proteome</keyword>
<dbReference type="Gene3D" id="3.40.50.2000">
    <property type="entry name" value="Glycogen Phosphorylase B"/>
    <property type="match status" value="2"/>
</dbReference>
<dbReference type="InParanoid" id="A0A7M7GGG2"/>
<dbReference type="OrthoDB" id="5835829at2759"/>
<dbReference type="OMA" id="HANTMAF"/>
<evidence type="ECO:0000313" key="6">
    <source>
        <dbReference type="Proteomes" id="UP000007110"/>
    </source>
</evidence>
<dbReference type="Proteomes" id="UP000007110">
    <property type="component" value="Unassembled WGS sequence"/>
</dbReference>
<dbReference type="GeneID" id="100889303"/>
<accession>A0A7M7GGG2</accession>
<dbReference type="CDD" id="cd03784">
    <property type="entry name" value="GT1_Gtf-like"/>
    <property type="match status" value="1"/>
</dbReference>
<feature type="transmembrane region" description="Helical" evidence="4">
    <location>
        <begin position="213"/>
        <end position="231"/>
    </location>
</feature>
<comment type="similarity">
    <text evidence="1">Belongs to the UDP-glycosyltransferase family.</text>
</comment>
<keyword evidence="4" id="KW-1133">Transmembrane helix</keyword>
<dbReference type="GO" id="GO:0008194">
    <property type="term" value="F:UDP-glycosyltransferase activity"/>
    <property type="evidence" value="ECO:0000318"/>
    <property type="project" value="GO_Central"/>
</dbReference>
<dbReference type="InterPro" id="IPR050271">
    <property type="entry name" value="UDP-glycosyltransferase"/>
</dbReference>